<keyword evidence="1" id="KW-0812">Transmembrane</keyword>
<protein>
    <recommendedName>
        <fullName evidence="4">Type II secretion system protein GspG C-terminal domain-containing protein</fullName>
    </recommendedName>
</protein>
<evidence type="ECO:0000313" key="3">
    <source>
        <dbReference type="Proteomes" id="UP000034201"/>
    </source>
</evidence>
<evidence type="ECO:0000313" key="2">
    <source>
        <dbReference type="EMBL" id="KKW21628.1"/>
    </source>
</evidence>
<name>A0A0G1WS19_9BACT</name>
<dbReference type="AlphaFoldDB" id="A0A0G1WS19"/>
<organism evidence="2 3">
    <name type="scientific">Candidatus Adlerbacteria bacterium GW2011_GWC1_50_9</name>
    <dbReference type="NCBI Taxonomy" id="1618608"/>
    <lineage>
        <taxon>Bacteria</taxon>
        <taxon>Candidatus Adleribacteriota</taxon>
    </lineage>
</organism>
<feature type="transmembrane region" description="Helical" evidence="1">
    <location>
        <begin position="6"/>
        <end position="27"/>
    </location>
</feature>
<evidence type="ECO:0008006" key="4">
    <source>
        <dbReference type="Google" id="ProtNLM"/>
    </source>
</evidence>
<sequence>MKIFVYAIISIVAAAIIAGFFIVGSPFEGRVRRFDERRVSDLQFLQEEIKNYWMNKQKLPENLSLLRDDIRSVSIPKDPETGTEYEYKILEKTKFALCASFSRPTETYGAQTQKSVPAEPYVGIENWEHKEGRVCFERTIDPDIYRPRSKEIPVQD</sequence>
<proteinExistence type="predicted"/>
<accession>A0A0G1WS19</accession>
<reference evidence="2 3" key="1">
    <citation type="journal article" date="2015" name="Nature">
        <title>rRNA introns, odd ribosomes, and small enigmatic genomes across a large radiation of phyla.</title>
        <authorList>
            <person name="Brown C.T."/>
            <person name="Hug L.A."/>
            <person name="Thomas B.C."/>
            <person name="Sharon I."/>
            <person name="Castelle C.J."/>
            <person name="Singh A."/>
            <person name="Wilkins M.J."/>
            <person name="Williams K.H."/>
            <person name="Banfield J.F."/>
        </authorList>
    </citation>
    <scope>NUCLEOTIDE SEQUENCE [LARGE SCALE GENOMIC DNA]</scope>
</reference>
<evidence type="ECO:0000256" key="1">
    <source>
        <dbReference type="SAM" id="Phobius"/>
    </source>
</evidence>
<comment type="caution">
    <text evidence="2">The sequence shown here is derived from an EMBL/GenBank/DDBJ whole genome shotgun (WGS) entry which is preliminary data.</text>
</comment>
<keyword evidence="1" id="KW-1133">Transmembrane helix</keyword>
<dbReference type="Proteomes" id="UP000034201">
    <property type="component" value="Unassembled WGS sequence"/>
</dbReference>
<gene>
    <name evidence="2" type="ORF">UY61_C0002G0012</name>
</gene>
<keyword evidence="1" id="KW-0472">Membrane</keyword>
<dbReference type="EMBL" id="LCQQ01000002">
    <property type="protein sequence ID" value="KKW21628.1"/>
    <property type="molecule type" value="Genomic_DNA"/>
</dbReference>